<accession>A0A375I2H5</accession>
<protein>
    <submittedName>
        <fullName evidence="4">Fumarate lyase superfamily signature</fullName>
    </submittedName>
</protein>
<dbReference type="SMART" id="SM00998">
    <property type="entry name" value="ADSL_C"/>
    <property type="match status" value="1"/>
</dbReference>
<dbReference type="InterPro" id="IPR008948">
    <property type="entry name" value="L-Aspartase-like"/>
</dbReference>
<feature type="domain" description="Adenylosuccinate lyase C-terminal" evidence="3">
    <location>
        <begin position="364"/>
        <end position="442"/>
    </location>
</feature>
<dbReference type="EMBL" id="OMOH01000002">
    <property type="protein sequence ID" value="SPF67509.1"/>
    <property type="molecule type" value="Genomic_DNA"/>
</dbReference>
<reference evidence="5" key="1">
    <citation type="submission" date="2018-02" db="EMBL/GenBank/DDBJ databases">
        <authorList>
            <person name="Hornung B."/>
        </authorList>
    </citation>
    <scope>NUCLEOTIDE SEQUENCE [LARGE SCALE GENOMIC DNA]</scope>
</reference>
<dbReference type="InterPro" id="IPR000362">
    <property type="entry name" value="Fumarate_lyase_fam"/>
</dbReference>
<dbReference type="Gene3D" id="1.20.200.10">
    <property type="entry name" value="Fumarase/aspartase (Central domain)"/>
    <property type="match status" value="1"/>
</dbReference>
<dbReference type="PRINTS" id="PR00145">
    <property type="entry name" value="ARGSUCLYASE"/>
</dbReference>
<keyword evidence="1 4" id="KW-0456">Lyase</keyword>
<evidence type="ECO:0000313" key="5">
    <source>
        <dbReference type="Proteomes" id="UP000265962"/>
    </source>
</evidence>
<name>A0A375I2H5_9ACTN</name>
<evidence type="ECO:0000256" key="1">
    <source>
        <dbReference type="ARBA" id="ARBA00023239"/>
    </source>
</evidence>
<gene>
    <name evidence="4" type="ORF">PROPJV5_0463</name>
</gene>
<dbReference type="GO" id="GO:0016829">
    <property type="term" value="F:lyase activity"/>
    <property type="evidence" value="ECO:0007669"/>
    <property type="project" value="UniProtKB-KW"/>
</dbReference>
<dbReference type="Gene3D" id="1.10.40.30">
    <property type="entry name" value="Fumarase/aspartase (C-terminal domain)"/>
    <property type="match status" value="1"/>
</dbReference>
<dbReference type="InterPro" id="IPR022761">
    <property type="entry name" value="Fumarate_lyase_N"/>
</dbReference>
<sequence>MSQLVPFSLLWQNAADRVQTDIFSEDSCIESWLCVERALATAQASLGVIEQSDAEAIVRAARIENIDRDQLWEDAKNVGYPILGLVRQISAHCPAGPDGRVHYGATTQDIMDTGLALQMSRSLVALDAQLQRLGDALARHVAEHARTVMPGRTHAQQAVPTTFGATLATLLGQVQRQRVRLQQAQERIAVVSLFGAGGTNAAEGPRSVEIRTRMAAELGLADTAVPWHVDRDVLSEYGWVCAAICGSCAKFGRNIVDLSRTEVGEVFEPFNSHRGASSTMPQKVNPISSELMIGIGAVAGSLTSGLVRIQEAGHERAAGEWQAEWFLVPTLGCLAGAALGEAIVVAEGLRVDPQRMLDNLDLDGGLIMAEAMMIQLAPAMGREHAHDLVYEAAERARAQKRTLHEIMPVVAAEQGKSELLPEHLIRPAEYVGEAEHTVATAISQWESTRPLPEPPAITDLSR</sequence>
<dbReference type="CDD" id="cd01597">
    <property type="entry name" value="pCLME"/>
    <property type="match status" value="1"/>
</dbReference>
<dbReference type="PANTHER" id="PTHR43172:SF2">
    <property type="entry name" value="ADENYLOSUCCINATE LYASE C-TERMINAL DOMAIN-CONTAINING PROTEIN"/>
    <property type="match status" value="1"/>
</dbReference>
<dbReference type="AlphaFoldDB" id="A0A375I2H5"/>
<dbReference type="RefSeq" id="WP_182858540.1">
    <property type="nucleotide sequence ID" value="NZ_OMOH01000002.1"/>
</dbReference>
<dbReference type="SUPFAM" id="SSF48557">
    <property type="entry name" value="L-aspartase-like"/>
    <property type="match status" value="1"/>
</dbReference>
<proteinExistence type="inferred from homology"/>
<evidence type="ECO:0000256" key="2">
    <source>
        <dbReference type="ARBA" id="ARBA00034772"/>
    </source>
</evidence>
<evidence type="ECO:0000259" key="3">
    <source>
        <dbReference type="SMART" id="SM00998"/>
    </source>
</evidence>
<dbReference type="Pfam" id="PF00206">
    <property type="entry name" value="Lyase_1"/>
    <property type="match status" value="1"/>
</dbReference>
<dbReference type="Pfam" id="PF10397">
    <property type="entry name" value="ADSL_C"/>
    <property type="match status" value="1"/>
</dbReference>
<comment type="similarity">
    <text evidence="2">Belongs to the class-II fumarase/aspartase family.</text>
</comment>
<dbReference type="Proteomes" id="UP000265962">
    <property type="component" value="Unassembled WGS sequence"/>
</dbReference>
<dbReference type="InterPro" id="IPR019468">
    <property type="entry name" value="AdenyloSucc_lyase_C"/>
</dbReference>
<organism evidence="4 5">
    <name type="scientific">Propionibacterium ruminifibrarum</name>
    <dbReference type="NCBI Taxonomy" id="1962131"/>
    <lineage>
        <taxon>Bacteria</taxon>
        <taxon>Bacillati</taxon>
        <taxon>Actinomycetota</taxon>
        <taxon>Actinomycetes</taxon>
        <taxon>Propionibacteriales</taxon>
        <taxon>Propionibacteriaceae</taxon>
        <taxon>Propionibacterium</taxon>
    </lineage>
</organism>
<evidence type="ECO:0000313" key="4">
    <source>
        <dbReference type="EMBL" id="SPF67509.1"/>
    </source>
</evidence>
<keyword evidence="5" id="KW-1185">Reference proteome</keyword>
<dbReference type="PRINTS" id="PR00149">
    <property type="entry name" value="FUMRATELYASE"/>
</dbReference>
<dbReference type="PANTHER" id="PTHR43172">
    <property type="entry name" value="ADENYLOSUCCINATE LYASE"/>
    <property type="match status" value="1"/>
</dbReference>